<evidence type="ECO:0000256" key="1">
    <source>
        <dbReference type="SAM" id="MobiDB-lite"/>
    </source>
</evidence>
<feature type="compositionally biased region" description="Low complexity" evidence="1">
    <location>
        <begin position="2059"/>
        <end position="2082"/>
    </location>
</feature>
<sequence length="2163" mass="235697">MANVDSIMTQGGVADTTAVLVASPVDGMAQLVKIEHNGVSQDPVDNPEVYLTCGNITLKYGALTKPAYCFYNCAVDPSCHWVVYDTVTKNCEGGKQVCSTQTLANTVNKKRLGVKLRMEVVTYNGAQIYGATFLSATSHVYRPHTSTTTGISCLMADNSAGVSACSWSKVSGMELTSFQHDSTGTGNIYELQDIGIGIGASSQFQGVTFDNHVCPGMNSVRPIPVNDEGLSMKKPSCASYLSNDIQSHFAILVKKNGTWNCYLLASCGSSSNPMVSYTTAFGLSSPPGELEVVVMAKQSMISPMNLDSETGAGSLAETAAIVGATIYNDHLQRISDPTTYMSAGHPCLSNPHGLYDSGQLAISSVCVPSSSCSIWGTESGYREDMQFFEDACSMTSSPQCCANETEVTTLTPCSTSQDVDSQCATEIRGVDATMNYNEIEFTSSMSTFVVIDADLHQKKRTESDLQKDGDQKLTPTCTYKVDVYSNCSYSLEGSSVVPLRGPNELSTSYSTHVSKACPQVESDPRLNEIVITQGKQSTHISRKIVSSEELRVIARSPMAPYANDAKAPVPMMTALYNFDNMVEDTTQRGTGFFDSRRPTVLEWNKIEDGQTYASFELPNTQSNNDGSTIGQTLNSATAEKSTVFLSAQEDGLPKAGTSRVVAQRSIRTTEETVSVCFNLCERDAVFSITAFDPAVSGSSTAFFNQETKAAHVTSGGTGSETVVINRIAYPVPGGHSPLNNFSSMHLVDEENLVVVEIRELGSSQDHRRVTYRTLDRQNALRLGGACIHDLALVSNKTYEISAQYPKPSGMADYTLDSLCRPDQAQGQGVTTVDYLTGVLQDTDPVVTSLYPSFQFLQEEPKDWSLLYHDASSFKTSNPDSTYDALFDEELRAIEKVAETPEQMINLLHRLCEDITFATTDPDYGLPIPACLGFTYRMRMNPGKEITSGGTVTPATYGEFCYANKPSLFTSKADCENRYTVSGCQMSSVIQYPQFDQLGNIEKVSVPNGSERLFEPTDSLLADSMDNPGRPGGTTRSACGTYRDRMIDFYEAELFVSYPVSGDIKTEMLNKNVTMDSTMSDVQAQEIERKNVESKNYQVSPKMVADNGMDRVTYLRNSMYSVVVNTLTDQMRNTSIHVHTDQIIAQAFGCGVPALTTGVVYTGSDSGGLYADTYVFAFEWNDVIEVNGENVQDSEMSFSWGRTQEDAMTEMISPTVKAFAFPSKCTASEQDPPSFVEYMKKERVCGTVESMKWKTNPNNNSYPTNTSTGRPIALADNPQCEAQTMQLKFSGLLSDFLDLTNASAPYHINRQDYAGAYTHKTQLQMRQKLHLQSGNTIERDVFYPVTITTYSTSVMSLSAQSAVIPPAISQLKGVTVQYDYSTFSSVVELSTRTCVSQPVPTTSNFKYTLVNPITNYDTTRINPSFDAEVRALGKPVFGQLGDGITSIPGSMGEMYILNADDTDFSSTAFQGLNDPRFDNVAPIACQLLRQETKEEGLPGSNQQFQTTEAAVFANSRFEFNCFDRLYACNFDNVDQWANLHIRFGNTFIVKSGNLFTVDPLDPAEDSYFTSISVTTAAQSATQEFAVTLSADSPPTLQEYTEMPSWSVYHAPGSDGMSTLRAIVDGTGAVSTRIERGQRFRLTAHLSDINQRSQYVLYPMSLFAILKLQNKTNQNSQSNGNLQSTGGSIGQAKSDLCGIDPSMATDLNALEELGKLVPIYQGIFNDGISATDNSFYNPTTTSLDQHLNYAAVSPQLLKFMQSSQLYVSKTLQGEIFPILEKGGLHLGTSSNSWQMINNLDVTTPADMIFELTFCFLGAVATKFDSGYDTSKLLAEARYVDYTATTCATLAGTLQLTFGGSVTEDDQPFGCYGVKDSTTGSVTEFAFNPSTQITSFEAPGDRMYVCPDPYLVNGEAYKERLSSLTCGQTIYSAQLTAEECSSNYAAGNYQSITSNTRPPGCIFVPASNQVAASYMYNNAASSTVECGSTVQCKCERASLTTTLNIVNVQDGICSVSSDVSGNARRKLLGYTTGQLSIGSRSTDTDTQLSGSVEHSHRVELATLSRSSSTDGSASSTTETSGTTNTDADGEHDDHDSKKLRTILIVAITFFCVVFVLLVFRLVSVVFKLREARTGKSPHWILKNPIKRAKTNRQTTKHSRGKSYLSI</sequence>
<feature type="transmembrane region" description="Helical" evidence="2">
    <location>
        <begin position="2099"/>
        <end position="2123"/>
    </location>
</feature>
<proteinExistence type="predicted"/>
<protein>
    <submittedName>
        <fullName evidence="3">Uncharacterized protein</fullName>
    </submittedName>
</protein>
<evidence type="ECO:0000313" key="3">
    <source>
        <dbReference type="EMBL" id="KAK3249145.1"/>
    </source>
</evidence>
<keyword evidence="2" id="KW-1133">Transmembrane helix</keyword>
<dbReference type="Proteomes" id="UP001190700">
    <property type="component" value="Unassembled WGS sequence"/>
</dbReference>
<gene>
    <name evidence="3" type="ORF">CYMTET_41408</name>
</gene>
<keyword evidence="2" id="KW-0812">Transmembrane</keyword>
<comment type="caution">
    <text evidence="3">The sequence shown here is derived from an EMBL/GenBank/DDBJ whole genome shotgun (WGS) entry which is preliminary data.</text>
</comment>
<keyword evidence="4" id="KW-1185">Reference proteome</keyword>
<organism evidence="3 4">
    <name type="scientific">Cymbomonas tetramitiformis</name>
    <dbReference type="NCBI Taxonomy" id="36881"/>
    <lineage>
        <taxon>Eukaryota</taxon>
        <taxon>Viridiplantae</taxon>
        <taxon>Chlorophyta</taxon>
        <taxon>Pyramimonadophyceae</taxon>
        <taxon>Pyramimonadales</taxon>
        <taxon>Pyramimonadaceae</taxon>
        <taxon>Cymbomonas</taxon>
    </lineage>
</organism>
<feature type="region of interest" description="Disordered" evidence="1">
    <location>
        <begin position="2058"/>
        <end position="2091"/>
    </location>
</feature>
<evidence type="ECO:0000313" key="4">
    <source>
        <dbReference type="Proteomes" id="UP001190700"/>
    </source>
</evidence>
<keyword evidence="2" id="KW-0472">Membrane</keyword>
<dbReference type="EMBL" id="LGRX02027573">
    <property type="protein sequence ID" value="KAK3249145.1"/>
    <property type="molecule type" value="Genomic_DNA"/>
</dbReference>
<reference evidence="3 4" key="1">
    <citation type="journal article" date="2015" name="Genome Biol. Evol.">
        <title>Comparative Genomics of a Bacterivorous Green Alga Reveals Evolutionary Causalities and Consequences of Phago-Mixotrophic Mode of Nutrition.</title>
        <authorList>
            <person name="Burns J.A."/>
            <person name="Paasch A."/>
            <person name="Narechania A."/>
            <person name="Kim E."/>
        </authorList>
    </citation>
    <scope>NUCLEOTIDE SEQUENCE [LARGE SCALE GENOMIC DNA]</scope>
    <source>
        <strain evidence="3 4">PLY_AMNH</strain>
    </source>
</reference>
<evidence type="ECO:0000256" key="2">
    <source>
        <dbReference type="SAM" id="Phobius"/>
    </source>
</evidence>
<name>A0AAE0F3M6_9CHLO</name>
<accession>A0AAE0F3M6</accession>